<evidence type="ECO:0000313" key="9">
    <source>
        <dbReference type="EMBL" id="TMQ58184.1"/>
    </source>
</evidence>
<evidence type="ECO:0000256" key="6">
    <source>
        <dbReference type="ARBA" id="ARBA00023211"/>
    </source>
</evidence>
<dbReference type="Proteomes" id="UP000320913">
    <property type="component" value="Unassembled WGS sequence"/>
</dbReference>
<gene>
    <name evidence="8" type="ORF">E6K71_09600</name>
    <name evidence="9" type="ORF">E6K75_05625</name>
</gene>
<dbReference type="InterPro" id="IPR004843">
    <property type="entry name" value="Calcineurin-like_PHP"/>
</dbReference>
<dbReference type="GO" id="GO:0016020">
    <property type="term" value="C:membrane"/>
    <property type="evidence" value="ECO:0007669"/>
    <property type="project" value="GOC"/>
</dbReference>
<dbReference type="SUPFAM" id="SSF56300">
    <property type="entry name" value="Metallo-dependent phosphatases"/>
    <property type="match status" value="1"/>
</dbReference>
<evidence type="ECO:0000256" key="1">
    <source>
        <dbReference type="ARBA" id="ARBA00022475"/>
    </source>
</evidence>
<evidence type="ECO:0000256" key="4">
    <source>
        <dbReference type="ARBA" id="ARBA00022801"/>
    </source>
</evidence>
<dbReference type="Proteomes" id="UP000316292">
    <property type="component" value="Unassembled WGS sequence"/>
</dbReference>
<dbReference type="InterPro" id="IPR029052">
    <property type="entry name" value="Metallo-depent_PP-like"/>
</dbReference>
<accession>A0A538S828</accession>
<comment type="caution">
    <text evidence="8">The sequence shown here is derived from an EMBL/GenBank/DDBJ whole genome shotgun (WGS) entry which is preliminary data.</text>
</comment>
<protein>
    <submittedName>
        <fullName evidence="8">UDP-2,3-diacylglucosamine diphosphatase</fullName>
    </submittedName>
</protein>
<reference evidence="10 11" key="1">
    <citation type="journal article" date="2019" name="Nat. Microbiol.">
        <title>Mediterranean grassland soil C-N compound turnover is dependent on rainfall and depth, and is mediated by genomically divergent microorganisms.</title>
        <authorList>
            <person name="Diamond S."/>
            <person name="Andeer P.F."/>
            <person name="Li Z."/>
            <person name="Crits-Christoph A."/>
            <person name="Burstein D."/>
            <person name="Anantharaman K."/>
            <person name="Lane K.R."/>
            <person name="Thomas B.C."/>
            <person name="Pan C."/>
            <person name="Northen T.R."/>
            <person name="Banfield J.F."/>
        </authorList>
    </citation>
    <scope>NUCLEOTIDE SEQUENCE [LARGE SCALE GENOMIC DNA]</scope>
    <source>
        <strain evidence="8">WS_1</strain>
        <strain evidence="9">WS_5</strain>
    </source>
</reference>
<evidence type="ECO:0000256" key="2">
    <source>
        <dbReference type="ARBA" id="ARBA00022519"/>
    </source>
</evidence>
<dbReference type="GO" id="GO:0046872">
    <property type="term" value="F:metal ion binding"/>
    <property type="evidence" value="ECO:0007669"/>
    <property type="project" value="UniProtKB-KW"/>
</dbReference>
<keyword evidence="1" id="KW-1003">Cell membrane</keyword>
<dbReference type="Gene3D" id="3.60.21.10">
    <property type="match status" value="1"/>
</dbReference>
<evidence type="ECO:0000256" key="5">
    <source>
        <dbReference type="ARBA" id="ARBA00023136"/>
    </source>
</evidence>
<dbReference type="AlphaFoldDB" id="A0A538S828"/>
<keyword evidence="2" id="KW-0997">Cell inner membrane</keyword>
<evidence type="ECO:0000259" key="7">
    <source>
        <dbReference type="Pfam" id="PF00149"/>
    </source>
</evidence>
<name>A0A538S828_UNCEI</name>
<evidence type="ECO:0000256" key="3">
    <source>
        <dbReference type="ARBA" id="ARBA00022723"/>
    </source>
</evidence>
<keyword evidence="4" id="KW-0378">Hydrolase</keyword>
<dbReference type="Pfam" id="PF00149">
    <property type="entry name" value="Metallophos"/>
    <property type="match status" value="1"/>
</dbReference>
<proteinExistence type="predicted"/>
<keyword evidence="3" id="KW-0479">Metal-binding</keyword>
<sequence>MPEPRCAYFVADAHLGQGPPDSNRSRERDLLRLFDSVLAERAALYVGGDLFDFWFEYGHTVPKRYVGVLQKLGELRRAGLPVTYVGGNHDFWIGDYLRRELDVSFTDEPLPISLQGRRILLAHGDGLGPGDQGYKLLKRVLRNGLARWLFRWIHPDIGIPLASATSHTSRHRAPRARRSEEWLFDTIARPFFRQGYDALILAHFHVPVHRRESDGELLVLGDWIERRTYARLEDGVFRLEDFRDAPGMGRRPESLADFRMGRDRETR</sequence>
<evidence type="ECO:0000313" key="10">
    <source>
        <dbReference type="Proteomes" id="UP000316292"/>
    </source>
</evidence>
<keyword evidence="6" id="KW-0464">Manganese</keyword>
<dbReference type="EMBL" id="VBOR01000106">
    <property type="protein sequence ID" value="TMQ47539.1"/>
    <property type="molecule type" value="Genomic_DNA"/>
</dbReference>
<organism evidence="8 10">
    <name type="scientific">Eiseniibacteriota bacterium</name>
    <dbReference type="NCBI Taxonomy" id="2212470"/>
    <lineage>
        <taxon>Bacteria</taxon>
        <taxon>Candidatus Eiseniibacteriota</taxon>
    </lineage>
</organism>
<feature type="domain" description="Calcineurin-like phosphoesterase" evidence="7">
    <location>
        <begin position="9"/>
        <end position="207"/>
    </location>
</feature>
<dbReference type="PANTHER" id="PTHR34990:SF1">
    <property type="entry name" value="UDP-2,3-DIACYLGLUCOSAMINE HYDROLASE"/>
    <property type="match status" value="1"/>
</dbReference>
<dbReference type="CDD" id="cd07398">
    <property type="entry name" value="MPP_YbbF-LpxH"/>
    <property type="match status" value="1"/>
</dbReference>
<keyword evidence="5" id="KW-0472">Membrane</keyword>
<evidence type="ECO:0000313" key="8">
    <source>
        <dbReference type="EMBL" id="TMQ47539.1"/>
    </source>
</evidence>
<dbReference type="InterPro" id="IPR043461">
    <property type="entry name" value="LpxH-like"/>
</dbReference>
<dbReference type="GO" id="GO:0009245">
    <property type="term" value="P:lipid A biosynthetic process"/>
    <property type="evidence" value="ECO:0007669"/>
    <property type="project" value="TreeGrafter"/>
</dbReference>
<dbReference type="GO" id="GO:0008758">
    <property type="term" value="F:UDP-2,3-diacylglucosamine hydrolase activity"/>
    <property type="evidence" value="ECO:0007669"/>
    <property type="project" value="TreeGrafter"/>
</dbReference>
<dbReference type="PANTHER" id="PTHR34990">
    <property type="entry name" value="UDP-2,3-DIACYLGLUCOSAMINE HYDROLASE-RELATED"/>
    <property type="match status" value="1"/>
</dbReference>
<evidence type="ECO:0000313" key="11">
    <source>
        <dbReference type="Proteomes" id="UP000320913"/>
    </source>
</evidence>
<dbReference type="EMBL" id="VBOV01000137">
    <property type="protein sequence ID" value="TMQ58184.1"/>
    <property type="molecule type" value="Genomic_DNA"/>
</dbReference>